<keyword evidence="10" id="KW-0472">Membrane</keyword>
<dbReference type="InterPro" id="IPR001967">
    <property type="entry name" value="Peptidase_S11_N"/>
</dbReference>
<feature type="active site" evidence="7">
    <location>
        <position position="156"/>
    </location>
</feature>
<proteinExistence type="inferred from homology"/>
<evidence type="ECO:0000256" key="6">
    <source>
        <dbReference type="ARBA" id="ARBA00023316"/>
    </source>
</evidence>
<comment type="similarity">
    <text evidence="1 9">Belongs to the peptidase S11 family.</text>
</comment>
<accession>A0A1F5H1T3</accession>
<protein>
    <recommendedName>
        <fullName evidence="11">Peptidase S11 D-alanyl-D-alanine carboxypeptidase A N-terminal domain-containing protein</fullName>
    </recommendedName>
</protein>
<keyword evidence="10" id="KW-1133">Transmembrane helix</keyword>
<evidence type="ECO:0000256" key="4">
    <source>
        <dbReference type="ARBA" id="ARBA00022960"/>
    </source>
</evidence>
<dbReference type="PANTHER" id="PTHR21581">
    <property type="entry name" value="D-ALANYL-D-ALANINE CARBOXYPEPTIDASE"/>
    <property type="match status" value="1"/>
</dbReference>
<keyword evidence="10" id="KW-0812">Transmembrane</keyword>
<dbReference type="Proteomes" id="UP000176740">
    <property type="component" value="Unassembled WGS sequence"/>
</dbReference>
<keyword evidence="6" id="KW-0961">Cell wall biogenesis/degradation</keyword>
<evidence type="ECO:0000256" key="3">
    <source>
        <dbReference type="ARBA" id="ARBA00022801"/>
    </source>
</evidence>
<feature type="active site" description="Acyl-ester intermediate" evidence="7">
    <location>
        <position position="102"/>
    </location>
</feature>
<evidence type="ECO:0000256" key="10">
    <source>
        <dbReference type="SAM" id="Phobius"/>
    </source>
</evidence>
<dbReference type="EMBL" id="MFBO01000017">
    <property type="protein sequence ID" value="OGD98083.1"/>
    <property type="molecule type" value="Genomic_DNA"/>
</dbReference>
<evidence type="ECO:0000256" key="9">
    <source>
        <dbReference type="RuleBase" id="RU004016"/>
    </source>
</evidence>
<dbReference type="PANTHER" id="PTHR21581:SF33">
    <property type="entry name" value="D-ALANYL-D-ALANINE CARBOXYPEPTIDASE DACB"/>
    <property type="match status" value="1"/>
</dbReference>
<name>A0A1F5H1T3_9BACT</name>
<evidence type="ECO:0000256" key="7">
    <source>
        <dbReference type="PIRSR" id="PIRSR618044-1"/>
    </source>
</evidence>
<evidence type="ECO:0000259" key="11">
    <source>
        <dbReference type="Pfam" id="PF00768"/>
    </source>
</evidence>
<gene>
    <name evidence="12" type="ORF">A3A49_00435</name>
</gene>
<dbReference type="InterPro" id="IPR012338">
    <property type="entry name" value="Beta-lactam/transpept-like"/>
</dbReference>
<dbReference type="GO" id="GO:0006508">
    <property type="term" value="P:proteolysis"/>
    <property type="evidence" value="ECO:0007669"/>
    <property type="project" value="InterPro"/>
</dbReference>
<evidence type="ECO:0000256" key="2">
    <source>
        <dbReference type="ARBA" id="ARBA00022729"/>
    </source>
</evidence>
<feature type="domain" description="Peptidase S11 D-alanyl-D-alanine carboxypeptidase A N-terminal" evidence="11">
    <location>
        <begin position="69"/>
        <end position="295"/>
    </location>
</feature>
<keyword evidence="5" id="KW-0573">Peptidoglycan synthesis</keyword>
<keyword evidence="4" id="KW-0133">Cell shape</keyword>
<evidence type="ECO:0000256" key="5">
    <source>
        <dbReference type="ARBA" id="ARBA00022984"/>
    </source>
</evidence>
<feature type="active site" description="Proton acceptor" evidence="7">
    <location>
        <position position="105"/>
    </location>
</feature>
<dbReference type="GO" id="GO:0009002">
    <property type="term" value="F:serine-type D-Ala-D-Ala carboxypeptidase activity"/>
    <property type="evidence" value="ECO:0007669"/>
    <property type="project" value="InterPro"/>
</dbReference>
<dbReference type="InterPro" id="IPR018044">
    <property type="entry name" value="Peptidase_S11"/>
</dbReference>
<dbReference type="GO" id="GO:0009252">
    <property type="term" value="P:peptidoglycan biosynthetic process"/>
    <property type="evidence" value="ECO:0007669"/>
    <property type="project" value="UniProtKB-KW"/>
</dbReference>
<feature type="binding site" evidence="8">
    <location>
        <position position="265"/>
    </location>
    <ligand>
        <name>substrate</name>
    </ligand>
</feature>
<sequence>MKKLAVFVFVVSCLVLILIAFILVYYSQNKLQIVRSPLPDFLTSFKNQQVSTLVLWKPNLENEIKSDLKKPDVTAASALVYNLSTNQVMFSKNPKEKLPMASLTKIMTAIIALENKRKDDKFIVKKEDLVGEDTMGLSEGETLTLEELLYGLILHSANDAAEVIANNYDGGREEFIEAMNKKAKTLGLISTNFTNPSGLEGDGNQYTTVYDLLVITRFAMVNFPLFSKITSTSSYILPYSKNHKEFYLENETNLIASYPGVKGIKTGYTSEAGFCLVTYLDYQGHKIIGVLLNSSNRRDEMKELLDYSLKSLGIKPPLHK</sequence>
<evidence type="ECO:0000313" key="13">
    <source>
        <dbReference type="Proteomes" id="UP000176740"/>
    </source>
</evidence>
<dbReference type="GO" id="GO:0071555">
    <property type="term" value="P:cell wall organization"/>
    <property type="evidence" value="ECO:0007669"/>
    <property type="project" value="UniProtKB-KW"/>
</dbReference>
<evidence type="ECO:0000256" key="8">
    <source>
        <dbReference type="PIRSR" id="PIRSR618044-2"/>
    </source>
</evidence>
<dbReference type="STRING" id="1797725.A3A49_00435"/>
<evidence type="ECO:0000313" key="12">
    <source>
        <dbReference type="EMBL" id="OGD98083.1"/>
    </source>
</evidence>
<dbReference type="Gene3D" id="3.40.710.10">
    <property type="entry name" value="DD-peptidase/beta-lactamase superfamily"/>
    <property type="match status" value="1"/>
</dbReference>
<keyword evidence="3" id="KW-0378">Hydrolase</keyword>
<reference evidence="12 13" key="1">
    <citation type="journal article" date="2016" name="Nat. Commun.">
        <title>Thousands of microbial genomes shed light on interconnected biogeochemical processes in an aquifer system.</title>
        <authorList>
            <person name="Anantharaman K."/>
            <person name="Brown C.T."/>
            <person name="Hug L.A."/>
            <person name="Sharon I."/>
            <person name="Castelle C.J."/>
            <person name="Probst A.J."/>
            <person name="Thomas B.C."/>
            <person name="Singh A."/>
            <person name="Wilkins M.J."/>
            <person name="Karaoz U."/>
            <person name="Brodie E.L."/>
            <person name="Williams K.H."/>
            <person name="Hubbard S.S."/>
            <person name="Banfield J.F."/>
        </authorList>
    </citation>
    <scope>NUCLEOTIDE SEQUENCE [LARGE SCALE GENOMIC DNA]</scope>
</reference>
<dbReference type="GO" id="GO:0008360">
    <property type="term" value="P:regulation of cell shape"/>
    <property type="evidence" value="ECO:0007669"/>
    <property type="project" value="UniProtKB-KW"/>
</dbReference>
<dbReference type="PRINTS" id="PR00725">
    <property type="entry name" value="DADACBPTASE1"/>
</dbReference>
<organism evidence="12 13">
    <name type="scientific">Candidatus Curtissbacteria bacterium RIFCSPLOWO2_01_FULL_38_11b</name>
    <dbReference type="NCBI Taxonomy" id="1797725"/>
    <lineage>
        <taxon>Bacteria</taxon>
        <taxon>Candidatus Curtissiibacteriota</taxon>
    </lineage>
</organism>
<comment type="caution">
    <text evidence="12">The sequence shown here is derived from an EMBL/GenBank/DDBJ whole genome shotgun (WGS) entry which is preliminary data.</text>
</comment>
<keyword evidence="2" id="KW-0732">Signal</keyword>
<evidence type="ECO:0000256" key="1">
    <source>
        <dbReference type="ARBA" id="ARBA00007164"/>
    </source>
</evidence>
<dbReference type="Pfam" id="PF00768">
    <property type="entry name" value="Peptidase_S11"/>
    <property type="match status" value="1"/>
</dbReference>
<dbReference type="SUPFAM" id="SSF56601">
    <property type="entry name" value="beta-lactamase/transpeptidase-like"/>
    <property type="match status" value="1"/>
</dbReference>
<dbReference type="AlphaFoldDB" id="A0A1F5H1T3"/>
<feature type="transmembrane region" description="Helical" evidence="10">
    <location>
        <begin position="6"/>
        <end position="26"/>
    </location>
</feature>